<evidence type="ECO:0000256" key="8">
    <source>
        <dbReference type="ARBA" id="ARBA00023204"/>
    </source>
</evidence>
<proteinExistence type="inferred from homology"/>
<evidence type="ECO:0000256" key="2">
    <source>
        <dbReference type="ARBA" id="ARBA00022722"/>
    </source>
</evidence>
<feature type="binding site" evidence="9">
    <location>
        <position position="160"/>
    </location>
    <ligand>
        <name>Zn(2+)</name>
        <dbReference type="ChEBI" id="CHEBI:29105"/>
        <label>2</label>
    </ligand>
</feature>
<dbReference type="GO" id="GO:0003906">
    <property type="term" value="F:DNA-(apurinic or apyrimidinic site) endonuclease activity"/>
    <property type="evidence" value="ECO:0007669"/>
    <property type="project" value="TreeGrafter"/>
</dbReference>
<dbReference type="SMART" id="SM00518">
    <property type="entry name" value="AP2Ec"/>
    <property type="match status" value="1"/>
</dbReference>
<dbReference type="Pfam" id="PF01261">
    <property type="entry name" value="AP_endonuc_2"/>
    <property type="match status" value="1"/>
</dbReference>
<reference evidence="12" key="2">
    <citation type="journal article" date="2017" name="Stand. Genomic Sci.">
        <title>Complete genome sequence of the sulfur-oxidizing chemolithoautotrophic Sulfurovum lithotrophicum 42BKTT.</title>
        <authorList>
            <person name="Jeon W."/>
            <person name="Priscilla L."/>
            <person name="Park G."/>
            <person name="Lee H."/>
            <person name="Lee N."/>
            <person name="Lee D."/>
            <person name="Kwon H."/>
            <person name="Ahn I."/>
            <person name="Lee C."/>
            <person name="Lee H."/>
            <person name="Ahn J."/>
        </authorList>
    </citation>
    <scope>NUCLEOTIDE SEQUENCE [LARGE SCALE GENOMIC DNA]</scope>
    <source>
        <strain evidence="12">ATCC BAA-797 / 42BKT</strain>
    </source>
</reference>
<evidence type="ECO:0000256" key="6">
    <source>
        <dbReference type="ARBA" id="ARBA00022801"/>
    </source>
</evidence>
<organism evidence="11 12">
    <name type="scientific">Sulfurovum lithotrophicum</name>
    <dbReference type="NCBI Taxonomy" id="206403"/>
    <lineage>
        <taxon>Bacteria</taxon>
        <taxon>Pseudomonadati</taxon>
        <taxon>Campylobacterota</taxon>
        <taxon>Epsilonproteobacteria</taxon>
        <taxon>Campylobacterales</taxon>
        <taxon>Sulfurovaceae</taxon>
        <taxon>Sulfurovum</taxon>
    </lineage>
</organism>
<dbReference type="GO" id="GO:0008081">
    <property type="term" value="F:phosphoric diester hydrolase activity"/>
    <property type="evidence" value="ECO:0007669"/>
    <property type="project" value="TreeGrafter"/>
</dbReference>
<feature type="binding site" evidence="9">
    <location>
        <position position="244"/>
    </location>
    <ligand>
        <name>Zn(2+)</name>
        <dbReference type="ChEBI" id="CHEBI:29105"/>
        <label>3</label>
    </ligand>
</feature>
<dbReference type="NCBIfam" id="TIGR00587">
    <property type="entry name" value="nfo"/>
    <property type="match status" value="1"/>
</dbReference>
<keyword evidence="5 9" id="KW-0227">DNA damage</keyword>
<dbReference type="InterPro" id="IPR036237">
    <property type="entry name" value="Xyl_isomerase-like_sf"/>
</dbReference>
<dbReference type="KEGG" id="slh:YH65_00380"/>
<sequence length="296" mass="33247">MKFVGAHVSASGGVENAPLNAMAIGAKAFALFTKNQRQWVAKPLEAKSIEAFKENLEKAGILPKHVLPHDSYLINLGHPEAEKLEKSRAAFIDELERCEQLGLDKLNFHPGSHLVKIPKKDPQYEEKLMEAELHCLDVIAESMNLAIEATKDSNVKLVIENTAGQGSNLGYRFEHLGHLIEKVADKSRVGVCLDTCHTFTAGYDLRTREAYDETMDAFERIVGFKYLMGMHLNDSKPKLGSRVDRHASLGQGEIGWDTFRFIMNDPRMDDMPLILETIDESLWPEEIKALYALVEK</sequence>
<evidence type="ECO:0000313" key="12">
    <source>
        <dbReference type="Proteomes" id="UP000034444"/>
    </source>
</evidence>
<feature type="binding site" evidence="9">
    <location>
        <position position="276"/>
    </location>
    <ligand>
        <name>Zn(2+)</name>
        <dbReference type="ChEBI" id="CHEBI:29105"/>
        <label>2</label>
    </ligand>
</feature>
<comment type="cofactor">
    <cofactor evidence="9">
        <name>Zn(2+)</name>
        <dbReference type="ChEBI" id="CHEBI:29105"/>
    </cofactor>
    <text evidence="9">Binds 3 Zn(2+) ions.</text>
</comment>
<dbReference type="PANTHER" id="PTHR21445">
    <property type="entry name" value="ENDONUCLEASE IV ENDODEOXYRIBONUCLEASE IV"/>
    <property type="match status" value="1"/>
</dbReference>
<evidence type="ECO:0000256" key="1">
    <source>
        <dbReference type="ARBA" id="ARBA00005340"/>
    </source>
</evidence>
<keyword evidence="4 9" id="KW-0255">Endonuclease</keyword>
<dbReference type="RefSeq" id="WP_046550146.1">
    <property type="nucleotide sequence ID" value="NZ_CP011308.1"/>
</dbReference>
<protein>
    <recommendedName>
        <fullName evidence="9">Probable endonuclease 4</fullName>
        <ecNumber evidence="9">3.1.21.2</ecNumber>
    </recommendedName>
    <alternativeName>
        <fullName evidence="9">Endodeoxyribonuclease IV</fullName>
    </alternativeName>
    <alternativeName>
        <fullName evidence="9">Endonuclease IV</fullName>
    </alternativeName>
</protein>
<evidence type="ECO:0000259" key="10">
    <source>
        <dbReference type="Pfam" id="PF01261"/>
    </source>
</evidence>
<dbReference type="HAMAP" id="MF_00152">
    <property type="entry name" value="Nfo"/>
    <property type="match status" value="1"/>
</dbReference>
<comment type="similarity">
    <text evidence="1 9">Belongs to the AP endonuclease 2 family.</text>
</comment>
<keyword evidence="3 9" id="KW-0479">Metal-binding</keyword>
<dbReference type="PROSITE" id="PS00731">
    <property type="entry name" value="AP_NUCLEASE_F2_3"/>
    <property type="match status" value="1"/>
</dbReference>
<dbReference type="OrthoDB" id="9805666at2"/>
<reference evidence="11 12" key="1">
    <citation type="submission" date="2015-04" db="EMBL/GenBank/DDBJ databases">
        <title>Complete genome sequence of Sulfurovum lithotrophicum ATCC BAA-797T.</title>
        <authorList>
            <person name="Ahn J."/>
            <person name="Park G."/>
            <person name="Jeon W."/>
            <person name="Jang Y."/>
            <person name="Jang M."/>
            <person name="Lee H."/>
            <person name="Lee H."/>
        </authorList>
    </citation>
    <scope>NUCLEOTIDE SEQUENCE [LARGE SCALE GENOMIC DNA]</scope>
    <source>
        <strain evidence="12">ATCC BAA-797 / 42BKT</strain>
    </source>
</reference>
<dbReference type="InterPro" id="IPR018246">
    <property type="entry name" value="AP_endonuc_F2_Zn_BS"/>
</dbReference>
<feature type="binding site" evidence="9">
    <location>
        <position position="231"/>
    </location>
    <ligand>
        <name>Zn(2+)</name>
        <dbReference type="ChEBI" id="CHEBI:29105"/>
        <label>2</label>
    </ligand>
</feature>
<feature type="binding site" evidence="9">
    <location>
        <position position="246"/>
    </location>
    <ligand>
        <name>Zn(2+)</name>
        <dbReference type="ChEBI" id="CHEBI:29105"/>
        <label>3</label>
    </ligand>
</feature>
<dbReference type="GO" id="GO:0008833">
    <property type="term" value="F:deoxyribonuclease IV (phage-T4-induced) activity"/>
    <property type="evidence" value="ECO:0007669"/>
    <property type="project" value="UniProtKB-UniRule"/>
</dbReference>
<dbReference type="InterPro" id="IPR001719">
    <property type="entry name" value="AP_endonuc_2"/>
</dbReference>
<keyword evidence="2 9" id="KW-0540">Nuclease</keyword>
<dbReference type="Proteomes" id="UP000034444">
    <property type="component" value="Chromosome"/>
</dbReference>
<keyword evidence="6 9" id="KW-0378">Hydrolase</keyword>
<dbReference type="PROSITE" id="PS00729">
    <property type="entry name" value="AP_NUCLEASE_F2_1"/>
    <property type="match status" value="1"/>
</dbReference>
<dbReference type="Gene3D" id="3.20.20.150">
    <property type="entry name" value="Divalent-metal-dependent TIM barrel enzymes"/>
    <property type="match status" value="1"/>
</dbReference>
<feature type="binding site" evidence="9">
    <location>
        <position position="160"/>
    </location>
    <ligand>
        <name>Zn(2+)</name>
        <dbReference type="ChEBI" id="CHEBI:29105"/>
        <label>1</label>
    </ligand>
</feature>
<dbReference type="PANTHER" id="PTHR21445:SF0">
    <property type="entry name" value="APURINIC-APYRIMIDINIC ENDONUCLEASE"/>
    <property type="match status" value="1"/>
</dbReference>
<dbReference type="PROSITE" id="PS51432">
    <property type="entry name" value="AP_NUCLEASE_F2_4"/>
    <property type="match status" value="1"/>
</dbReference>
<comment type="function">
    <text evidence="9">Endonuclease IV plays a role in DNA repair. It cleaves phosphodiester bonds at apurinic or apyrimidinic (AP) sites, generating a 3'-hydroxyl group and a 5'-terminal sugar phosphate.</text>
</comment>
<dbReference type="EC" id="3.1.21.2" evidence="9"/>
<dbReference type="CDD" id="cd00019">
    <property type="entry name" value="AP2Ec"/>
    <property type="match status" value="1"/>
</dbReference>
<dbReference type="InterPro" id="IPR013022">
    <property type="entry name" value="Xyl_isomerase-like_TIM-brl"/>
</dbReference>
<feature type="binding site" evidence="9">
    <location>
        <position position="194"/>
    </location>
    <ligand>
        <name>Zn(2+)</name>
        <dbReference type="ChEBI" id="CHEBI:29105"/>
        <label>2</label>
    </ligand>
</feature>
<dbReference type="SUPFAM" id="SSF51658">
    <property type="entry name" value="Xylose isomerase-like"/>
    <property type="match status" value="1"/>
</dbReference>
<evidence type="ECO:0000313" key="11">
    <source>
        <dbReference type="EMBL" id="AKF24032.1"/>
    </source>
</evidence>
<gene>
    <name evidence="9" type="primary">nfo</name>
    <name evidence="11" type="ORF">YH65_00380</name>
</gene>
<keyword evidence="8 9" id="KW-0234">DNA repair</keyword>
<keyword evidence="7 9" id="KW-0862">Zinc</keyword>
<keyword evidence="12" id="KW-1185">Reference proteome</keyword>
<evidence type="ECO:0000256" key="9">
    <source>
        <dbReference type="HAMAP-Rule" id="MF_00152"/>
    </source>
</evidence>
<name>A0A7U4LZG9_9BACT</name>
<feature type="domain" description="Xylose isomerase-like TIM barrel" evidence="10">
    <location>
        <begin position="21"/>
        <end position="291"/>
    </location>
</feature>
<dbReference type="GO" id="GO:0006284">
    <property type="term" value="P:base-excision repair"/>
    <property type="evidence" value="ECO:0007669"/>
    <property type="project" value="TreeGrafter"/>
</dbReference>
<evidence type="ECO:0000256" key="5">
    <source>
        <dbReference type="ARBA" id="ARBA00022763"/>
    </source>
</evidence>
<evidence type="ECO:0000256" key="3">
    <source>
        <dbReference type="ARBA" id="ARBA00022723"/>
    </source>
</evidence>
<dbReference type="GO" id="GO:0003677">
    <property type="term" value="F:DNA binding"/>
    <property type="evidence" value="ECO:0007669"/>
    <property type="project" value="InterPro"/>
</dbReference>
<feature type="binding site" evidence="9">
    <location>
        <position position="197"/>
    </location>
    <ligand>
        <name>Zn(2+)</name>
        <dbReference type="ChEBI" id="CHEBI:29105"/>
        <label>3</label>
    </ligand>
</feature>
<evidence type="ECO:0000256" key="4">
    <source>
        <dbReference type="ARBA" id="ARBA00022759"/>
    </source>
</evidence>
<feature type="binding site" evidence="9">
    <location>
        <position position="109"/>
    </location>
    <ligand>
        <name>Zn(2+)</name>
        <dbReference type="ChEBI" id="CHEBI:29105"/>
        <label>1</label>
    </ligand>
</feature>
<dbReference type="FunFam" id="3.20.20.150:FF:000001">
    <property type="entry name" value="Probable endonuclease 4"/>
    <property type="match status" value="1"/>
</dbReference>
<dbReference type="EMBL" id="CP011308">
    <property type="protein sequence ID" value="AKF24032.1"/>
    <property type="molecule type" value="Genomic_DNA"/>
</dbReference>
<evidence type="ECO:0000256" key="7">
    <source>
        <dbReference type="ARBA" id="ARBA00022833"/>
    </source>
</evidence>
<dbReference type="NCBIfam" id="NF002199">
    <property type="entry name" value="PRK01060.1-4"/>
    <property type="match status" value="1"/>
</dbReference>
<dbReference type="PROSITE" id="PS00730">
    <property type="entry name" value="AP_NUCLEASE_F2_2"/>
    <property type="match status" value="1"/>
</dbReference>
<accession>A0A7U4LZG9</accession>
<feature type="binding site" evidence="9">
    <location>
        <position position="69"/>
    </location>
    <ligand>
        <name>Zn(2+)</name>
        <dbReference type="ChEBI" id="CHEBI:29105"/>
        <label>1</label>
    </ligand>
</feature>
<dbReference type="AlphaFoldDB" id="A0A7U4LZG9"/>
<comment type="catalytic activity">
    <reaction evidence="9">
        <text>Endonucleolytic cleavage to 5'-phosphooligonucleotide end-products.</text>
        <dbReference type="EC" id="3.1.21.2"/>
    </reaction>
</comment>
<dbReference type="GO" id="GO:0008270">
    <property type="term" value="F:zinc ion binding"/>
    <property type="evidence" value="ECO:0007669"/>
    <property type="project" value="UniProtKB-UniRule"/>
</dbReference>